<evidence type="ECO:0000313" key="3">
    <source>
        <dbReference type="EMBL" id="KAK9767778.1"/>
    </source>
</evidence>
<keyword evidence="1" id="KW-0505">Motor protein</keyword>
<dbReference type="InterPro" id="IPR027417">
    <property type="entry name" value="P-loop_NTPase"/>
</dbReference>
<dbReference type="PRINTS" id="PR00380">
    <property type="entry name" value="KINESINHEAVY"/>
</dbReference>
<dbReference type="InterPro" id="IPR036961">
    <property type="entry name" value="Kinesin_motor_dom_sf"/>
</dbReference>
<reference evidence="3 4" key="1">
    <citation type="submission" date="2023-04" db="EMBL/GenBank/DDBJ databases">
        <title>Genome of Basidiobolus ranarum AG-B5.</title>
        <authorList>
            <person name="Stajich J.E."/>
            <person name="Carter-House D."/>
            <person name="Gryganskyi A."/>
        </authorList>
    </citation>
    <scope>NUCLEOTIDE SEQUENCE [LARGE SCALE GENOMIC DNA]</scope>
    <source>
        <strain evidence="3 4">AG-B5</strain>
    </source>
</reference>
<dbReference type="InterPro" id="IPR027640">
    <property type="entry name" value="Kinesin-like_fam"/>
</dbReference>
<comment type="caution">
    <text evidence="3">The sequence shown here is derived from an EMBL/GenBank/DDBJ whole genome shotgun (WGS) entry which is preliminary data.</text>
</comment>
<evidence type="ECO:0000313" key="4">
    <source>
        <dbReference type="Proteomes" id="UP001479436"/>
    </source>
</evidence>
<dbReference type="Gene3D" id="3.40.850.10">
    <property type="entry name" value="Kinesin motor domain"/>
    <property type="match status" value="1"/>
</dbReference>
<accession>A0ABR2X202</accession>
<proteinExistence type="inferred from homology"/>
<dbReference type="Pfam" id="PF00225">
    <property type="entry name" value="Kinesin"/>
    <property type="match status" value="2"/>
</dbReference>
<gene>
    <name evidence="3" type="ORF">K7432_002161</name>
</gene>
<keyword evidence="1" id="KW-0067">ATP-binding</keyword>
<feature type="binding site" evidence="1">
    <location>
        <begin position="93"/>
        <end position="100"/>
    </location>
    <ligand>
        <name>ATP</name>
        <dbReference type="ChEBI" id="CHEBI:30616"/>
    </ligand>
</feature>
<comment type="similarity">
    <text evidence="1">Belongs to the TRAFAC class myosin-kinesin ATPase superfamily. Kinesin family.</text>
</comment>
<name>A0ABR2X202_9FUNG</name>
<dbReference type="PANTHER" id="PTHR24115">
    <property type="entry name" value="KINESIN-RELATED"/>
    <property type="match status" value="1"/>
</dbReference>
<dbReference type="InterPro" id="IPR001752">
    <property type="entry name" value="Kinesin_motor_dom"/>
</dbReference>
<dbReference type="PROSITE" id="PS50067">
    <property type="entry name" value="KINESIN_MOTOR_2"/>
    <property type="match status" value="1"/>
</dbReference>
<dbReference type="SUPFAM" id="SSF52540">
    <property type="entry name" value="P-loop containing nucleoside triphosphate hydrolases"/>
    <property type="match status" value="1"/>
</dbReference>
<dbReference type="EMBL" id="JASJQH010000055">
    <property type="protein sequence ID" value="KAK9767778.1"/>
    <property type="molecule type" value="Genomic_DNA"/>
</dbReference>
<keyword evidence="1" id="KW-0547">Nucleotide-binding</keyword>
<sequence length="419" mass="46024">MNTKNHINVAIRVRPSEVLQDSPTLYDFVEPKTLVLKEQKCVRGDVVEKKHDFTFDHVLEETATQQEVYSKTVKPMVNAWIQEGKHAAVFAYGFTGTGKSHSLFGTDEQPGLMVLAAQELLDTVDTTSGVSLRVSMYEIAGDACFDLLADKSKLKVRTDSSGHIHLRQEGGGSLSRHFVTSMDQFLTLWKSAMKARCVGSSTVHDASSRSHGVVDMQVISDALLEAEERVLVCEKELIRISNEKDDILKAQIQEAYDREGPAALAPGTPLGDAVQQLGVPYEGASHALDQERQAYQTLLANAPAVQKGGFSFIDMAGNDWEKATATQTPLARSEHAAINTSLLAVKECFRALAKTPVPARIPFRNSPLTQVLKRHFEPGSLLLMLATVALPVTPDAEENHRCVRQSMNTLAYAKLIKSR</sequence>
<evidence type="ECO:0000256" key="1">
    <source>
        <dbReference type="PROSITE-ProRule" id="PRU00283"/>
    </source>
</evidence>
<organism evidence="3 4">
    <name type="scientific">Basidiobolus ranarum</name>
    <dbReference type="NCBI Taxonomy" id="34480"/>
    <lineage>
        <taxon>Eukaryota</taxon>
        <taxon>Fungi</taxon>
        <taxon>Fungi incertae sedis</taxon>
        <taxon>Zoopagomycota</taxon>
        <taxon>Entomophthoromycotina</taxon>
        <taxon>Basidiobolomycetes</taxon>
        <taxon>Basidiobolales</taxon>
        <taxon>Basidiobolaceae</taxon>
        <taxon>Basidiobolus</taxon>
    </lineage>
</organism>
<protein>
    <recommendedName>
        <fullName evidence="2">Kinesin motor domain-containing protein</fullName>
    </recommendedName>
</protein>
<evidence type="ECO:0000259" key="2">
    <source>
        <dbReference type="PROSITE" id="PS50067"/>
    </source>
</evidence>
<dbReference type="PANTHER" id="PTHR24115:SF0">
    <property type="entry name" value="FI21273P1-RELATED"/>
    <property type="match status" value="1"/>
</dbReference>
<dbReference type="SMART" id="SM00129">
    <property type="entry name" value="KISc"/>
    <property type="match status" value="1"/>
</dbReference>
<feature type="domain" description="Kinesin motor" evidence="2">
    <location>
        <begin position="6"/>
        <end position="419"/>
    </location>
</feature>
<keyword evidence="4" id="KW-1185">Reference proteome</keyword>
<dbReference type="Proteomes" id="UP001479436">
    <property type="component" value="Unassembled WGS sequence"/>
</dbReference>